<name>A0A9N9NI56_9GLOM</name>
<proteinExistence type="predicted"/>
<reference evidence="1" key="1">
    <citation type="submission" date="2021-06" db="EMBL/GenBank/DDBJ databases">
        <authorList>
            <person name="Kallberg Y."/>
            <person name="Tangrot J."/>
            <person name="Rosling A."/>
        </authorList>
    </citation>
    <scope>NUCLEOTIDE SEQUENCE</scope>
    <source>
        <strain evidence="1">FL130A</strain>
    </source>
</reference>
<dbReference type="AlphaFoldDB" id="A0A9N9NI56"/>
<evidence type="ECO:0000313" key="1">
    <source>
        <dbReference type="EMBL" id="CAG8740072.1"/>
    </source>
</evidence>
<evidence type="ECO:0000313" key="2">
    <source>
        <dbReference type="Proteomes" id="UP000789508"/>
    </source>
</evidence>
<comment type="caution">
    <text evidence="1">The sequence shown here is derived from an EMBL/GenBank/DDBJ whole genome shotgun (WGS) entry which is preliminary data.</text>
</comment>
<sequence>KFKEKGYLVDAYLSDISDLKLYWYIDLEESTDMKLGLVLA</sequence>
<organism evidence="1 2">
    <name type="scientific">Ambispora leptoticha</name>
    <dbReference type="NCBI Taxonomy" id="144679"/>
    <lineage>
        <taxon>Eukaryota</taxon>
        <taxon>Fungi</taxon>
        <taxon>Fungi incertae sedis</taxon>
        <taxon>Mucoromycota</taxon>
        <taxon>Glomeromycotina</taxon>
        <taxon>Glomeromycetes</taxon>
        <taxon>Archaeosporales</taxon>
        <taxon>Ambisporaceae</taxon>
        <taxon>Ambispora</taxon>
    </lineage>
</organism>
<gene>
    <name evidence="1" type="ORF">ALEPTO_LOCUS12933</name>
</gene>
<keyword evidence="2" id="KW-1185">Reference proteome</keyword>
<dbReference type="Proteomes" id="UP000789508">
    <property type="component" value="Unassembled WGS sequence"/>
</dbReference>
<feature type="non-terminal residue" evidence="1">
    <location>
        <position position="1"/>
    </location>
</feature>
<dbReference type="EMBL" id="CAJVPS010034761">
    <property type="protein sequence ID" value="CAG8740072.1"/>
    <property type="molecule type" value="Genomic_DNA"/>
</dbReference>
<feature type="non-terminal residue" evidence="1">
    <location>
        <position position="40"/>
    </location>
</feature>
<protein>
    <submittedName>
        <fullName evidence="1">13212_t:CDS:1</fullName>
    </submittedName>
</protein>
<accession>A0A9N9NI56</accession>